<dbReference type="PANTHER" id="PTHR10894:SF1">
    <property type="entry name" value="NUCLEOLAR PROTEIN 58"/>
    <property type="match status" value="1"/>
</dbReference>
<dbReference type="PANTHER" id="PTHR10894">
    <property type="entry name" value="NUCLEOLAR PROTEIN 5 NUCLEOLAR PROTEIN NOP5 NOP58"/>
    <property type="match status" value="1"/>
</dbReference>
<dbReference type="SUPFAM" id="SSF89124">
    <property type="entry name" value="Nop domain"/>
    <property type="match status" value="1"/>
</dbReference>
<dbReference type="GO" id="GO:0003677">
    <property type="term" value="F:DNA binding"/>
    <property type="evidence" value="ECO:0007669"/>
    <property type="project" value="UniProtKB-KW"/>
</dbReference>
<feature type="domain" description="Nop" evidence="5">
    <location>
        <begin position="265"/>
        <end position="384"/>
    </location>
</feature>
<dbReference type="Gene3D" id="1.10.246.90">
    <property type="entry name" value="Nop domain"/>
    <property type="match status" value="1"/>
</dbReference>
<dbReference type="InterPro" id="IPR042239">
    <property type="entry name" value="Nop_C"/>
</dbReference>
<dbReference type="PIR" id="D90105">
    <property type="entry name" value="D90105"/>
</dbReference>
<comment type="subcellular location">
    <subcellularLocation>
        <location evidence="1">Nucleus</location>
        <location evidence="1">Nucleolus</location>
    </subcellularLocation>
</comment>
<organism evidence="6 7">
    <name type="scientific">Guillardia theta</name>
    <name type="common">Cryptophyte</name>
    <name type="synonym">Cryptomonas phi</name>
    <dbReference type="NCBI Taxonomy" id="55529"/>
    <lineage>
        <taxon>Eukaryota</taxon>
        <taxon>Cryptophyceae</taxon>
        <taxon>Pyrenomonadales</taxon>
        <taxon>Geminigeraceae</taxon>
        <taxon>Guillardia</taxon>
    </lineage>
</organism>
<dbReference type="GO" id="GO:0032040">
    <property type="term" value="C:small-subunit processome"/>
    <property type="evidence" value="ECO:0007669"/>
    <property type="project" value="InterPro"/>
</dbReference>
<keyword evidence="3" id="KW-0690">Ribosome biogenesis</keyword>
<dbReference type="Pfam" id="PF01798">
    <property type="entry name" value="Nop"/>
    <property type="match status" value="1"/>
</dbReference>
<dbReference type="InterPro" id="IPR045056">
    <property type="entry name" value="Nop56/Nop58"/>
</dbReference>
<dbReference type="InterPro" id="IPR036070">
    <property type="entry name" value="Nop_dom_sf"/>
</dbReference>
<dbReference type="InterPro" id="IPR012976">
    <property type="entry name" value="NOSIC"/>
</dbReference>
<dbReference type="GO" id="GO:0031428">
    <property type="term" value="C:box C/D methylation guide snoRNP complex"/>
    <property type="evidence" value="ECO:0007669"/>
    <property type="project" value="InterPro"/>
</dbReference>
<evidence type="ECO:0000313" key="6">
    <source>
        <dbReference type="EMBL" id="CAC26989.1"/>
    </source>
</evidence>
<evidence type="ECO:0000256" key="2">
    <source>
        <dbReference type="ARBA" id="ARBA00009211"/>
    </source>
</evidence>
<dbReference type="Gene3D" id="1.10.287.4070">
    <property type="match status" value="1"/>
</dbReference>
<proteinExistence type="inferred from homology"/>
<reference evidence="6 7" key="1">
    <citation type="journal article" date="2001" name="Nature">
        <title>The highly reduced genome of an enslaved algal nucleus.</title>
        <authorList>
            <person name="Douglas S."/>
            <person name="Zauner S."/>
            <person name="Fraunholz M."/>
            <person name="Beaton M."/>
            <person name="Penny S."/>
            <person name="Deng L."/>
            <person name="Wu X."/>
            <person name="Reith M."/>
            <person name="Cavalier-Smith T."/>
            <person name="Maier U."/>
        </authorList>
    </citation>
    <scope>NUCLEOTIDE SEQUENCE [LARGE SCALE GENOMIC DNA]</scope>
</reference>
<dbReference type="EMBL" id="AJ010592">
    <property type="protein sequence ID" value="CAC26989.1"/>
    <property type="molecule type" value="Genomic_DNA"/>
</dbReference>
<protein>
    <submittedName>
        <fullName evidence="6">SAR DNA-binding protein-1</fullName>
    </submittedName>
</protein>
<dbReference type="GO" id="GO:0000428">
    <property type="term" value="C:DNA-directed RNA polymerase complex"/>
    <property type="evidence" value="ECO:0007669"/>
    <property type="project" value="UniProtKB-KW"/>
</dbReference>
<evidence type="ECO:0000256" key="4">
    <source>
        <dbReference type="ARBA" id="ARBA00023242"/>
    </source>
</evidence>
<comment type="similarity">
    <text evidence="2">Belongs to the NOP5/NOP56 family.</text>
</comment>
<dbReference type="GO" id="GO:0042254">
    <property type="term" value="P:ribosome biogenesis"/>
    <property type="evidence" value="ECO:0007669"/>
    <property type="project" value="UniProtKB-KW"/>
</dbReference>
<evidence type="ECO:0000313" key="7">
    <source>
        <dbReference type="Proteomes" id="UP000242167"/>
    </source>
</evidence>
<keyword evidence="4" id="KW-0539">Nucleus</keyword>
<evidence type="ECO:0000256" key="1">
    <source>
        <dbReference type="ARBA" id="ARBA00004604"/>
    </source>
</evidence>
<evidence type="ECO:0000259" key="5">
    <source>
        <dbReference type="PROSITE" id="PS51358"/>
    </source>
</evidence>
<name>Q9AW80_GUITH</name>
<dbReference type="GO" id="GO:0030515">
    <property type="term" value="F:snoRNA binding"/>
    <property type="evidence" value="ECO:0007669"/>
    <property type="project" value="InterPro"/>
</dbReference>
<dbReference type="GeneID" id="857469"/>
<dbReference type="Proteomes" id="UP000242167">
    <property type="component" value="Nucleomorph 2"/>
</dbReference>
<gene>
    <name evidence="6" type="primary">nop5</name>
</gene>
<sequence>MLLLLETINGYSIYKKIKKNNNQSIFNLNSIYEFESSKISENSFVKIQSGKMPKNLKKFLINNSNKDEILIVGDPYIKMYISNNLQLKFKKIVTNKSSIYNLKKKLNETKLDKNYFFSPKLSHIISHNIYSIKLKINSKKLDNMIIYSIKLYEEIEKEIFHYYNIQKEWYSWHFPELSKIVTDPEMYSLLIKRIEKKENLHKIDISDIVDDNIKKNIYQNLKISIGTKIHDDDLNAILILTDHIISMIRIKKMLNEYIKHRMYYSAPNLCSIIGEKIGSKLISAAGSLLNLSKLPASTIQIIGAEKSLYKALKTKGKTPKFGLIYNSRVIQKCSPKLKGKISRILSAKTSICVRVDALGESNLGGCIGIKYREILENRLKQFDSFFNLSINIKK</sequence>
<dbReference type="FunFam" id="1.10.246.90:FF:000005">
    <property type="entry name" value="Nucleolar protein 5, putative"/>
    <property type="match status" value="1"/>
</dbReference>
<dbReference type="AlphaFoldDB" id="Q9AW80"/>
<dbReference type="SMART" id="SM00931">
    <property type="entry name" value="NOSIC"/>
    <property type="match status" value="1"/>
</dbReference>
<keyword evidence="6" id="KW-0238">DNA-binding</keyword>
<accession>Q9AW80</accession>
<dbReference type="InterPro" id="IPR002687">
    <property type="entry name" value="Nop_dom"/>
</dbReference>
<dbReference type="RefSeq" id="XP_001713206.1">
    <property type="nucleotide sequence ID" value="XM_001713154.1"/>
</dbReference>
<evidence type="ECO:0000256" key="3">
    <source>
        <dbReference type="ARBA" id="ARBA00022517"/>
    </source>
</evidence>
<dbReference type="PROSITE" id="PS51358">
    <property type="entry name" value="NOP"/>
    <property type="match status" value="1"/>
</dbReference>